<evidence type="ECO:0000259" key="1">
    <source>
        <dbReference type="Pfam" id="PF03358"/>
    </source>
</evidence>
<evidence type="ECO:0000313" key="2">
    <source>
        <dbReference type="EMBL" id="OLY81932.1"/>
    </source>
</evidence>
<organism evidence="2 3">
    <name type="scientific">Smittium mucronatum</name>
    <dbReference type="NCBI Taxonomy" id="133383"/>
    <lineage>
        <taxon>Eukaryota</taxon>
        <taxon>Fungi</taxon>
        <taxon>Fungi incertae sedis</taxon>
        <taxon>Zoopagomycota</taxon>
        <taxon>Kickxellomycotina</taxon>
        <taxon>Harpellomycetes</taxon>
        <taxon>Harpellales</taxon>
        <taxon>Legeriomycetaceae</taxon>
        <taxon>Smittium</taxon>
    </lineage>
</organism>
<gene>
    <name evidence="2" type="ORF">AYI68_g3954</name>
</gene>
<keyword evidence="3" id="KW-1185">Reference proteome</keyword>
<proteinExistence type="predicted"/>
<dbReference type="EMBL" id="LSSL01002070">
    <property type="protein sequence ID" value="OLY81932.1"/>
    <property type="molecule type" value="Genomic_DNA"/>
</dbReference>
<name>A0A1R0GYE6_9FUNG</name>
<dbReference type="PANTHER" id="PTHR30543:SF21">
    <property type="entry name" value="NAD(P)H-DEPENDENT FMN REDUCTASE LOT6"/>
    <property type="match status" value="1"/>
</dbReference>
<comment type="caution">
    <text evidence="2">The sequence shown here is derived from an EMBL/GenBank/DDBJ whole genome shotgun (WGS) entry which is preliminary data.</text>
</comment>
<dbReference type="OrthoDB" id="68575at2759"/>
<dbReference type="AlphaFoldDB" id="A0A1R0GYE6"/>
<feature type="domain" description="NADPH-dependent FMN reductase-like" evidence="1">
    <location>
        <begin position="1"/>
        <end position="143"/>
    </location>
</feature>
<dbReference type="Pfam" id="PF03358">
    <property type="entry name" value="FMN_red"/>
    <property type="match status" value="1"/>
</dbReference>
<dbReference type="GO" id="GO:0005829">
    <property type="term" value="C:cytosol"/>
    <property type="evidence" value="ECO:0007669"/>
    <property type="project" value="TreeGrafter"/>
</dbReference>
<dbReference type="Proteomes" id="UP000187455">
    <property type="component" value="Unassembled WGS sequence"/>
</dbReference>
<dbReference type="PANTHER" id="PTHR30543">
    <property type="entry name" value="CHROMATE REDUCTASE"/>
    <property type="match status" value="1"/>
</dbReference>
<dbReference type="SUPFAM" id="SSF52218">
    <property type="entry name" value="Flavoproteins"/>
    <property type="match status" value="1"/>
</dbReference>
<dbReference type="Gene3D" id="3.40.50.360">
    <property type="match status" value="1"/>
</dbReference>
<dbReference type="STRING" id="133383.A0A1R0GYE6"/>
<dbReference type="GO" id="GO:0010181">
    <property type="term" value="F:FMN binding"/>
    <property type="evidence" value="ECO:0007669"/>
    <property type="project" value="TreeGrafter"/>
</dbReference>
<protein>
    <submittedName>
        <fullName evidence="2">NAD(P)H-dependent FMN reductase LOT6</fullName>
    </submittedName>
</protein>
<dbReference type="InterPro" id="IPR050712">
    <property type="entry name" value="NAD(P)H-dep_reductase"/>
</dbReference>
<sequence>MKLGIIRGSSSTRGNTDGILNWLLPFIKGNYQIAGPGIAPYPTELLIDQYLPAMVTKYPPQVKPWADFVRSCQGFIVVTPEYNNGYPGYLKMAMDHLFPEWKSKPVFIISFGGRGGAQCYEQLTKVLAGGLKMDVIDGIRISVPTKYIAGSTKIKGDEPFVTEHSESLKSAVSKLLLSRPFEQ</sequence>
<dbReference type="GO" id="GO:0016491">
    <property type="term" value="F:oxidoreductase activity"/>
    <property type="evidence" value="ECO:0007669"/>
    <property type="project" value="InterPro"/>
</dbReference>
<dbReference type="InterPro" id="IPR029039">
    <property type="entry name" value="Flavoprotein-like_sf"/>
</dbReference>
<reference evidence="2 3" key="1">
    <citation type="journal article" date="2016" name="Mol. Biol. Evol.">
        <title>Genome-Wide Survey of Gut Fungi (Harpellales) Reveals the First Horizontally Transferred Ubiquitin Gene from a Mosquito Host.</title>
        <authorList>
            <person name="Wang Y."/>
            <person name="White M.M."/>
            <person name="Kvist S."/>
            <person name="Moncalvo J.M."/>
        </authorList>
    </citation>
    <scope>NUCLEOTIDE SEQUENCE [LARGE SCALE GENOMIC DNA]</scope>
    <source>
        <strain evidence="2 3">ALG-7-W6</strain>
    </source>
</reference>
<evidence type="ECO:0000313" key="3">
    <source>
        <dbReference type="Proteomes" id="UP000187455"/>
    </source>
</evidence>
<accession>A0A1R0GYE6</accession>
<dbReference type="InterPro" id="IPR005025">
    <property type="entry name" value="FMN_Rdtase-like_dom"/>
</dbReference>